<keyword evidence="3" id="KW-1185">Reference proteome</keyword>
<feature type="domain" description="DUF302" evidence="1">
    <location>
        <begin position="34"/>
        <end position="96"/>
    </location>
</feature>
<organism evidence="2 3">
    <name type="scientific">Jeotgalibacillus malaysiensis</name>
    <dbReference type="NCBI Taxonomy" id="1508404"/>
    <lineage>
        <taxon>Bacteria</taxon>
        <taxon>Bacillati</taxon>
        <taxon>Bacillota</taxon>
        <taxon>Bacilli</taxon>
        <taxon>Bacillales</taxon>
        <taxon>Caryophanaceae</taxon>
        <taxon>Jeotgalibacillus</taxon>
    </lineage>
</organism>
<protein>
    <recommendedName>
        <fullName evidence="1">DUF302 domain-containing protein</fullName>
    </recommendedName>
</protein>
<dbReference type="AlphaFoldDB" id="A0A0B5AMW3"/>
<dbReference type="InterPro" id="IPR035923">
    <property type="entry name" value="TT1751-like_sf"/>
</dbReference>
<sequence length="127" mass="14608">MFHYTVETKQSVEEAMTTLENNLKEEQFGVLWQFDIKNKLQEKGLDFEQTFHVLEVCNPKEAKNVLEKNLLAGYFLPCKMVVYDENGTTKIGMPKPTSLIQMVEDEDIKTLAADIEERLIGCMDKSV</sequence>
<evidence type="ECO:0000313" key="3">
    <source>
        <dbReference type="Proteomes" id="UP000031449"/>
    </source>
</evidence>
<dbReference type="Gene3D" id="3.30.310.70">
    <property type="entry name" value="TT1751-like domain"/>
    <property type="match status" value="1"/>
</dbReference>
<accession>A0A0B5AMW3</accession>
<dbReference type="InterPro" id="IPR016796">
    <property type="entry name" value="UCP021774"/>
</dbReference>
<dbReference type="STRING" id="1508404.JMA_06900"/>
<dbReference type="EMBL" id="CP009416">
    <property type="protein sequence ID" value="AJD90007.1"/>
    <property type="molecule type" value="Genomic_DNA"/>
</dbReference>
<dbReference type="KEGG" id="jeo:JMA_06900"/>
<dbReference type="PANTHER" id="PTHR38342:SF1">
    <property type="entry name" value="SLR5037 PROTEIN"/>
    <property type="match status" value="1"/>
</dbReference>
<dbReference type="SUPFAM" id="SSF103247">
    <property type="entry name" value="TT1751-like"/>
    <property type="match status" value="1"/>
</dbReference>
<dbReference type="InterPro" id="IPR005180">
    <property type="entry name" value="DUF302"/>
</dbReference>
<dbReference type="PIRSF" id="PIRSF021774">
    <property type="entry name" value="UCP021774"/>
    <property type="match status" value="1"/>
</dbReference>
<dbReference type="HOGENOM" id="CLU_126998_2_0_9"/>
<dbReference type="PANTHER" id="PTHR38342">
    <property type="entry name" value="SLR5037 PROTEIN"/>
    <property type="match status" value="1"/>
</dbReference>
<gene>
    <name evidence="2" type="ORF">JMA_06900</name>
</gene>
<evidence type="ECO:0000313" key="2">
    <source>
        <dbReference type="EMBL" id="AJD90007.1"/>
    </source>
</evidence>
<name>A0A0B5AMW3_9BACL</name>
<evidence type="ECO:0000259" key="1">
    <source>
        <dbReference type="Pfam" id="PF03625"/>
    </source>
</evidence>
<dbReference type="Proteomes" id="UP000031449">
    <property type="component" value="Chromosome"/>
</dbReference>
<dbReference type="CDD" id="cd14797">
    <property type="entry name" value="DUF302"/>
    <property type="match status" value="1"/>
</dbReference>
<dbReference type="Pfam" id="PF03625">
    <property type="entry name" value="DUF302"/>
    <property type="match status" value="1"/>
</dbReference>
<proteinExistence type="predicted"/>
<dbReference type="OrthoDB" id="9791067at2"/>
<reference evidence="2 3" key="1">
    <citation type="submission" date="2014-08" db="EMBL/GenBank/DDBJ databases">
        <title>Complete genome of a marine bacteria Jeotgalibacillus malaysiensis.</title>
        <authorList>
            <person name="Yaakop A.S."/>
            <person name="Chan K.-G."/>
            <person name="Goh K.M."/>
        </authorList>
    </citation>
    <scope>NUCLEOTIDE SEQUENCE [LARGE SCALE GENOMIC DNA]</scope>
    <source>
        <strain evidence="2 3">D5</strain>
    </source>
</reference>
<dbReference type="BioCyc" id="JESP1508404:G14D9-9907-MONOMER"/>